<evidence type="ECO:0000313" key="2">
    <source>
        <dbReference type="Proteomes" id="UP000240728"/>
    </source>
</evidence>
<reference evidence="1 2" key="1">
    <citation type="submission" date="2018-01" db="EMBL/GenBank/DDBJ databases">
        <title>Whole genome sequencing of Histamine producing bacteria.</title>
        <authorList>
            <person name="Butler K."/>
        </authorList>
    </citation>
    <scope>NUCLEOTIDE SEQUENCE [LARGE SCALE GENOMIC DNA]</scope>
    <source>
        <strain evidence="1 2">A1-4</strain>
    </source>
</reference>
<sequence length="458" mass="50269">MSGSNFDGDFLDRMEKRDNRIKNFSTFNSSYITASEVVYENEILSTPIIIKSAYNMNINDVLSLLESQFNVSYFITDVDDLEKEQIDKFNVARSIKYEGDLKGFVDYISNVFGVSSKVGRDGILHVSYYDVRTFNLDQFIDSNKSTASLTVGGKDGTASGLSASSESSIESNTWEKIEEYLADIIGENGSFTILEDFSMVQIKARPHIMKEVDMLFNELKKESEMQVAIQYRVITINESKLRGIAAGLGVSHTGSNYTITSEIIDMIPSLTSGGTSFVSATSDISARLDAVVEAIGQEVISEGQFVGLPNRVMPINLTTKQSYVSEIEKINNSNNDETSTAVKTAEITTGISMLVIPKVLDNGRIQVTAGYTRKLLVDIDNHSGVQLPIIDENETLSTVIIDSGSLELVSLFKNETNGKRDGISLFSGGTSKDKKQSTIAVIIGVDSYKLSSTLSKRK</sequence>
<name>A0AAX0YWX9_9GAMM</name>
<organism evidence="1 2">
    <name type="scientific">Photobacterium kishitanii</name>
    <dbReference type="NCBI Taxonomy" id="318456"/>
    <lineage>
        <taxon>Bacteria</taxon>
        <taxon>Pseudomonadati</taxon>
        <taxon>Pseudomonadota</taxon>
        <taxon>Gammaproteobacteria</taxon>
        <taxon>Vibrionales</taxon>
        <taxon>Vibrionaceae</taxon>
        <taxon>Photobacterium</taxon>
    </lineage>
</organism>
<dbReference type="EMBL" id="PYOZ01000004">
    <property type="protein sequence ID" value="PSX45524.1"/>
    <property type="molecule type" value="Genomic_DNA"/>
</dbReference>
<dbReference type="Proteomes" id="UP000240728">
    <property type="component" value="Unassembled WGS sequence"/>
</dbReference>
<protein>
    <submittedName>
        <fullName evidence="1">Pilus assembly protein</fullName>
    </submittedName>
</protein>
<evidence type="ECO:0000313" key="1">
    <source>
        <dbReference type="EMBL" id="PSX45524.1"/>
    </source>
</evidence>
<accession>A0AAX0YWX9</accession>
<keyword evidence="2" id="KW-1185">Reference proteome</keyword>
<dbReference type="AlphaFoldDB" id="A0AAX0YWX9"/>
<gene>
    <name evidence="1" type="ORF">C0W53_09560</name>
</gene>
<comment type="caution">
    <text evidence="1">The sequence shown here is derived from an EMBL/GenBank/DDBJ whole genome shotgun (WGS) entry which is preliminary data.</text>
</comment>
<proteinExistence type="predicted"/>